<accession>A0A8H5ATU5</accession>
<evidence type="ECO:0000313" key="2">
    <source>
        <dbReference type="EMBL" id="KAF5310758.1"/>
    </source>
</evidence>
<keyword evidence="3" id="KW-1185">Reference proteome</keyword>
<evidence type="ECO:0000256" key="1">
    <source>
        <dbReference type="SAM" id="Phobius"/>
    </source>
</evidence>
<organism evidence="2 3">
    <name type="scientific">Psilocybe cf. subviscida</name>
    <dbReference type="NCBI Taxonomy" id="2480587"/>
    <lineage>
        <taxon>Eukaryota</taxon>
        <taxon>Fungi</taxon>
        <taxon>Dikarya</taxon>
        <taxon>Basidiomycota</taxon>
        <taxon>Agaricomycotina</taxon>
        <taxon>Agaricomycetes</taxon>
        <taxon>Agaricomycetidae</taxon>
        <taxon>Agaricales</taxon>
        <taxon>Agaricineae</taxon>
        <taxon>Strophariaceae</taxon>
        <taxon>Psilocybe</taxon>
    </lineage>
</organism>
<sequence length="75" mass="8024">MFASRIIRNAAPLGTRMPTGANPLDRQMLFGAAGLAALTGLVYYTGYKAEGTSKAAQEIRKQREAEAALQRTPAI</sequence>
<feature type="transmembrane region" description="Helical" evidence="1">
    <location>
        <begin position="27"/>
        <end position="44"/>
    </location>
</feature>
<evidence type="ECO:0000313" key="3">
    <source>
        <dbReference type="Proteomes" id="UP000567179"/>
    </source>
</evidence>
<comment type="caution">
    <text evidence="2">The sequence shown here is derived from an EMBL/GenBank/DDBJ whole genome shotgun (WGS) entry which is preliminary data.</text>
</comment>
<reference evidence="2 3" key="1">
    <citation type="journal article" date="2020" name="ISME J.">
        <title>Uncovering the hidden diversity of litter-decomposition mechanisms in mushroom-forming fungi.</title>
        <authorList>
            <person name="Floudas D."/>
            <person name="Bentzer J."/>
            <person name="Ahren D."/>
            <person name="Johansson T."/>
            <person name="Persson P."/>
            <person name="Tunlid A."/>
        </authorList>
    </citation>
    <scope>NUCLEOTIDE SEQUENCE [LARGE SCALE GENOMIC DNA]</scope>
    <source>
        <strain evidence="2 3">CBS 101986</strain>
    </source>
</reference>
<proteinExistence type="predicted"/>
<keyword evidence="1" id="KW-0472">Membrane</keyword>
<dbReference type="AlphaFoldDB" id="A0A8H5ATU5"/>
<keyword evidence="1" id="KW-0812">Transmembrane</keyword>
<keyword evidence="1" id="KW-1133">Transmembrane helix</keyword>
<name>A0A8H5ATU5_9AGAR</name>
<protein>
    <submittedName>
        <fullName evidence="2">Uncharacterized protein</fullName>
    </submittedName>
</protein>
<gene>
    <name evidence="2" type="ORF">D9619_008178</name>
</gene>
<dbReference type="EMBL" id="JAACJJ010000057">
    <property type="protein sequence ID" value="KAF5310758.1"/>
    <property type="molecule type" value="Genomic_DNA"/>
</dbReference>
<dbReference type="Proteomes" id="UP000567179">
    <property type="component" value="Unassembled WGS sequence"/>
</dbReference>